<dbReference type="InterPro" id="IPR001841">
    <property type="entry name" value="Znf_RING"/>
</dbReference>
<feature type="region of interest" description="Disordered" evidence="5">
    <location>
        <begin position="1066"/>
        <end position="1088"/>
    </location>
</feature>
<evidence type="ECO:0000259" key="6">
    <source>
        <dbReference type="PROSITE" id="PS50089"/>
    </source>
</evidence>
<feature type="compositionally biased region" description="Basic and acidic residues" evidence="5">
    <location>
        <begin position="2826"/>
        <end position="2835"/>
    </location>
</feature>
<evidence type="ECO:0000256" key="5">
    <source>
        <dbReference type="SAM" id="MobiDB-lite"/>
    </source>
</evidence>
<feature type="region of interest" description="Disordered" evidence="5">
    <location>
        <begin position="2918"/>
        <end position="2997"/>
    </location>
</feature>
<keyword evidence="3" id="KW-0862">Zinc</keyword>
<feature type="compositionally biased region" description="Polar residues" evidence="5">
    <location>
        <begin position="132"/>
        <end position="156"/>
    </location>
</feature>
<evidence type="ECO:0000313" key="8">
    <source>
        <dbReference type="Proteomes" id="UP000054558"/>
    </source>
</evidence>
<feature type="compositionally biased region" description="Polar residues" evidence="5">
    <location>
        <begin position="1949"/>
        <end position="1965"/>
    </location>
</feature>
<gene>
    <name evidence="7" type="ORF">KFL_001390170</name>
</gene>
<feature type="compositionally biased region" description="Low complexity" evidence="5">
    <location>
        <begin position="3421"/>
        <end position="3436"/>
    </location>
</feature>
<feature type="compositionally biased region" description="Basic and acidic residues" evidence="5">
    <location>
        <begin position="2407"/>
        <end position="2423"/>
    </location>
</feature>
<feature type="compositionally biased region" description="Basic and acidic residues" evidence="5">
    <location>
        <begin position="3560"/>
        <end position="3582"/>
    </location>
</feature>
<feature type="region of interest" description="Disordered" evidence="5">
    <location>
        <begin position="3271"/>
        <end position="3845"/>
    </location>
</feature>
<dbReference type="Pfam" id="PF13920">
    <property type="entry name" value="zf-C3HC4_3"/>
    <property type="match status" value="1"/>
</dbReference>
<feature type="compositionally biased region" description="Polar residues" evidence="5">
    <location>
        <begin position="683"/>
        <end position="693"/>
    </location>
</feature>
<feature type="compositionally biased region" description="Basic and acidic residues" evidence="5">
    <location>
        <begin position="1523"/>
        <end position="1544"/>
    </location>
</feature>
<feature type="compositionally biased region" description="Polar residues" evidence="5">
    <location>
        <begin position="2485"/>
        <end position="2507"/>
    </location>
</feature>
<feature type="compositionally biased region" description="Basic and acidic residues" evidence="5">
    <location>
        <begin position="3063"/>
        <end position="3085"/>
    </location>
</feature>
<feature type="region of interest" description="Disordered" evidence="5">
    <location>
        <begin position="3022"/>
        <end position="3121"/>
    </location>
</feature>
<dbReference type="PROSITE" id="PS00518">
    <property type="entry name" value="ZF_RING_1"/>
    <property type="match status" value="1"/>
</dbReference>
<organism evidence="7 8">
    <name type="scientific">Klebsormidium nitens</name>
    <name type="common">Green alga</name>
    <name type="synonym">Ulothrix nitens</name>
    <dbReference type="NCBI Taxonomy" id="105231"/>
    <lineage>
        <taxon>Eukaryota</taxon>
        <taxon>Viridiplantae</taxon>
        <taxon>Streptophyta</taxon>
        <taxon>Klebsormidiophyceae</taxon>
        <taxon>Klebsormidiales</taxon>
        <taxon>Klebsormidiaceae</taxon>
        <taxon>Klebsormidium</taxon>
    </lineage>
</organism>
<feature type="compositionally biased region" description="Polar residues" evidence="5">
    <location>
        <begin position="755"/>
        <end position="767"/>
    </location>
</feature>
<dbReference type="GO" id="GO:0008270">
    <property type="term" value="F:zinc ion binding"/>
    <property type="evidence" value="ECO:0007669"/>
    <property type="project" value="UniProtKB-KW"/>
</dbReference>
<dbReference type="InterPro" id="IPR049100">
    <property type="entry name" value="TAGT"/>
</dbReference>
<dbReference type="InterPro" id="IPR017907">
    <property type="entry name" value="Znf_RING_CS"/>
</dbReference>
<feature type="region of interest" description="Disordered" evidence="5">
    <location>
        <begin position="2407"/>
        <end position="2545"/>
    </location>
</feature>
<feature type="compositionally biased region" description="Basic and acidic residues" evidence="5">
    <location>
        <begin position="3288"/>
        <end position="3298"/>
    </location>
</feature>
<feature type="region of interest" description="Disordered" evidence="5">
    <location>
        <begin position="3145"/>
        <end position="3194"/>
    </location>
</feature>
<feature type="compositionally biased region" description="Acidic residues" evidence="5">
    <location>
        <begin position="3182"/>
        <end position="3194"/>
    </location>
</feature>
<feature type="region of interest" description="Disordered" evidence="5">
    <location>
        <begin position="1947"/>
        <end position="1975"/>
    </location>
</feature>
<feature type="region of interest" description="Disordered" evidence="5">
    <location>
        <begin position="2810"/>
        <end position="2836"/>
    </location>
</feature>
<dbReference type="Proteomes" id="UP000054558">
    <property type="component" value="Unassembled WGS sequence"/>
</dbReference>
<keyword evidence="2 4" id="KW-0863">Zinc-finger</keyword>
<name>A0A1Y1HX12_KLENI</name>
<dbReference type="EMBL" id="DF237088">
    <property type="protein sequence ID" value="GAQ83200.1"/>
    <property type="molecule type" value="Genomic_DNA"/>
</dbReference>
<protein>
    <recommendedName>
        <fullName evidence="6">RING-type domain-containing protein</fullName>
    </recommendedName>
</protein>
<feature type="compositionally biased region" description="Basic and acidic residues" evidence="5">
    <location>
        <begin position="3029"/>
        <end position="3045"/>
    </location>
</feature>
<dbReference type="Gene3D" id="3.30.40.10">
    <property type="entry name" value="Zinc/RING finger domain, C3HC4 (zinc finger)"/>
    <property type="match status" value="1"/>
</dbReference>
<evidence type="ECO:0000256" key="4">
    <source>
        <dbReference type="PROSITE-ProRule" id="PRU00175"/>
    </source>
</evidence>
<evidence type="ECO:0000313" key="7">
    <source>
        <dbReference type="EMBL" id="GAQ83200.1"/>
    </source>
</evidence>
<feature type="compositionally biased region" description="Pro residues" evidence="5">
    <location>
        <begin position="4451"/>
        <end position="4461"/>
    </location>
</feature>
<feature type="compositionally biased region" description="Basic and acidic residues" evidence="5">
    <location>
        <begin position="3702"/>
        <end position="3724"/>
    </location>
</feature>
<feature type="region of interest" description="Disordered" evidence="5">
    <location>
        <begin position="182"/>
        <end position="216"/>
    </location>
</feature>
<feature type="compositionally biased region" description="Low complexity" evidence="5">
    <location>
        <begin position="628"/>
        <end position="652"/>
    </location>
</feature>
<feature type="compositionally biased region" description="Basic residues" evidence="5">
    <location>
        <begin position="2814"/>
        <end position="2825"/>
    </location>
</feature>
<feature type="compositionally biased region" description="Basic and acidic residues" evidence="5">
    <location>
        <begin position="664"/>
        <end position="673"/>
    </location>
</feature>
<dbReference type="PANTHER" id="PTHR46629">
    <property type="entry name" value="OS01G0917900 PROTEIN"/>
    <property type="match status" value="1"/>
</dbReference>
<feature type="region of interest" description="Disordered" evidence="5">
    <location>
        <begin position="4249"/>
        <end position="4320"/>
    </location>
</feature>
<feature type="compositionally biased region" description="Basic and acidic residues" evidence="5">
    <location>
        <begin position="3644"/>
        <end position="3681"/>
    </location>
</feature>
<feature type="region of interest" description="Disordered" evidence="5">
    <location>
        <begin position="2743"/>
        <end position="2770"/>
    </location>
</feature>
<evidence type="ECO:0000256" key="2">
    <source>
        <dbReference type="ARBA" id="ARBA00022771"/>
    </source>
</evidence>
<dbReference type="SMART" id="SM00184">
    <property type="entry name" value="RING"/>
    <property type="match status" value="1"/>
</dbReference>
<feature type="compositionally biased region" description="Pro residues" evidence="5">
    <location>
        <begin position="3891"/>
        <end position="3906"/>
    </location>
</feature>
<feature type="compositionally biased region" description="Basic and acidic residues" evidence="5">
    <location>
        <begin position="1076"/>
        <end position="1085"/>
    </location>
</feature>
<feature type="domain" description="RING-type" evidence="6">
    <location>
        <begin position="4514"/>
        <end position="4552"/>
    </location>
</feature>
<dbReference type="Pfam" id="PF20691">
    <property type="entry name" value="TAGT"/>
    <property type="match status" value="1"/>
</dbReference>
<feature type="compositionally biased region" description="Basic and acidic residues" evidence="5">
    <location>
        <begin position="1574"/>
        <end position="1591"/>
    </location>
</feature>
<feature type="compositionally biased region" description="Low complexity" evidence="5">
    <location>
        <begin position="2318"/>
        <end position="2331"/>
    </location>
</feature>
<feature type="region of interest" description="Disordered" evidence="5">
    <location>
        <begin position="4440"/>
        <end position="4476"/>
    </location>
</feature>
<feature type="compositionally biased region" description="Low complexity" evidence="5">
    <location>
        <begin position="3690"/>
        <end position="3701"/>
    </location>
</feature>
<feature type="compositionally biased region" description="Basic and acidic residues" evidence="5">
    <location>
        <begin position="698"/>
        <end position="715"/>
    </location>
</feature>
<dbReference type="PROSITE" id="PS50089">
    <property type="entry name" value="ZF_RING_2"/>
    <property type="match status" value="1"/>
</dbReference>
<feature type="region of interest" description="Disordered" evidence="5">
    <location>
        <begin position="620"/>
        <end position="792"/>
    </location>
</feature>
<feature type="region of interest" description="Disordered" evidence="5">
    <location>
        <begin position="2286"/>
        <end position="2387"/>
    </location>
</feature>
<evidence type="ECO:0000256" key="3">
    <source>
        <dbReference type="ARBA" id="ARBA00022833"/>
    </source>
</evidence>
<sequence>MGKSKFHKSEKAARTLSFFQSNSIAPASSKVTPESSFLQDAVVARQLLSTAVWQGNFDTLIDQLEVLKTGDEARCLAALNKLTSDKALLASVAAVESLTEQLAKELHNLILARSSGKKGKSGATASNRKKTCVSTEASSPVSNGVQPGEKTTTTAASEEPVPVCKKENDKALSAQVDCCPEEEEVDDRMGAPNYFSTAREAPEGSEPEASATKDNPLNKLLETQGCTTADLQKICKQSPVELVSQTVAMPGILVPSPGLRLLGSSKALALISAPESLEIAPIFIASRRRADVAHLNLAVPWMLADKKHVVLLTIEPSDEAAYRKWAEQSERHILVVLPEDGRGIGYARRWIQDVAAHLKLKRYWQMDDNVCAIRDQDEIIPAHRVMELLQGLEPRSLISVVHPSCKLFVWYPMVLLYTPLKSPRFKAVFNERERVADAEWVDFTEQVHAIDGPLIHDKTPCWLVPYQPGYVGGWGVPDVNGESALPFHKYESREEVALGARMWYTRSCFFGSGHFDREAIQKAVPNTVLQAVYALLDVLVTVCHEIWVEGRYHTLVPWPLHPLVEASLKLNGQKWPSRAVYNLLGIFKDLRNVAAKDPALLKWWSEVGWRLLDGSEKWQTKTSSPIVSTKGKAGSQSKAASSSPAKVGAAAAPRSGSRGQKTQTDTDKAERAEPQNGMERTGDNTGKQEQTSAGAEGGFKKEDAEERTDASKAKGVEAQSGAGPGVALKSFEGAVTEVKAPRIARRKGRVGSDVQVATSETPGVGTSTEKEPEQDSVKASPPAESVTVDDSKPVAEEAVLESKELAVSGAVGKPVEHPPGSASGVLSESTIAGAVEACQLSAAATELLLRSTKNVAGLVVTFLEGEGYKMASQNGTQRVTVGDSVSRILFKLSPTATSPALCTLLFLTLSLYAVDVDSDKGLLLQYCKLIASRAGLFESLYLSSFISYVCIAAAANLREVIIQRATIQALSKLVSSATDIDGIHALPAVMGAMAAHPQDVQVQYLGFSFLADLANMACSNRRWMMAVLGAASSATAAMVLGRGNESMQKKGCRLIRILAESLLSKPDSTGTVTDAAKTEQEDRSRKVSAPALVPLHSPDSALKRSRRGTRFIQTFDDIFSAVRKALESSPGSTEQVKKDCLMKLMAYTNSETAELIFSSLSDYASAVLTGQVELPPWREAVSAVFQALKSFPRSRAVQEEGLAALAELLQGPSCRAVCHTFQILRDFSNRESASQCFMLDDLRGVLVRVAVNFPQDLQLLGSSVKLLRQLFEKQIPKFVAYPVTAVSYYQEAPQTKSSPFFVSTYVPTTSHTERLPRLGPKFAPWITSFDGTACSLSAPGHPLWTDSFLEFPESLMTRPLSQYWNQHRAGLKSKKQDRSQPATPPDPPVLFSNLCEAEAYFSSESFAIALQSMQPHCRAMAVEFVKLVKSLVAAIAALEAVAVPPSEAAKDAKNEEVRLAEPFCAELDLVEPACVLLEATENVLFSATNELKIALSSAAAASEKAAGNESARERWQSFVDATEAGRDEQRKARDELREGGKASDEGSPSNDEGQARSEEVETVPGGSQAAVEGPAKEPGSKESREESKESSGEACKAHALSPEEESLLSEQAAALVSSLADLCQLPVALRKAVQALRPLLTTARAAETVALAAYVLSSVYSAWSRLEPALVGEMLIDRPWFAAFVPPRCEKLLAVSWKESGVVELFEILETWGETEEKWTAAPEDARHQVVAAVHAFASLSPTFSTDASELLASGGLPRVLSGVAAALHVMMGEPDQDTQDFCTGAMILLAKNHPRVLTRGFAGAWLEDLESCLAVLRLLTQPAAAADRSWDVVSTFLDVLRTKRSDIHRLVKKLKRGSKQGAKDLRDLIPETPADVPLTLLRLRSEKLWEGGLSGEGRLEELFPLEEVASRLFEAVQKAAVKRAGGEAAGTGGSPEKAVERLQDAAASLTSSTNGGNSQPNQTAAEAPAKLSPRGDNRWTALQPLFDSWAQPVVWDAAFETMVIKCGEEVKGGPPLGLFRTCLLECMDSEALVFARELTQKLADEPSPGRNLRALSQLFAVVGHAARDRPESAAVFIASGLVSEIGITMTRFAPGGEAFSGGEEVEGAEERLGDLQRDGGFALSAILSKAAAERKSGEAGERRVLTQLLESCEDATFEVLQSAYWKYTPAELPEGAAEAGVSTPLERADLGEGGKVRPRKDVRDAARMGLLNLRALLPETSPKFKAISSLCLAHDAIVADQAEAMALVTRADCLQEDGFDRSAAWYCDFWKRDWLLPSDLPSTEIETPSAADLEPSKATATEAESVPFDETTTVPGPESAVEATAEPAEAGGSGGSPPNQSASERGVSSIVSGGGQDADARGSAELSEPQQKEVSQEQALPPDPKQLLIAQVKGFGSAAVRKEARLGEEQKASEAELNEDRQVAAVGPSESSPGGLDPEAQSAGAAGGGDAIAPCKKASKKKKKKKQSRQAAVESKEVQPKPSEGSNVPSQPGTSVDQAENPQSPEAASPSELEAGCSQEAKREESQCLSSGAPREGAEEAAVSSLLKEAASILEQTGAPLSQTAPRSKSVTESAKAMDAVRELVSQLPPAERPLQTALEELMAKVFSFATKCQELKKETVEQFVPAVGASSRATTETQGRAEADGQGELVHRSRFEGTKVKWFEGIRLLLDEGEELLEKLRRFLRDPSWGPKVKSHEVIHLSLNEGEKVLKKLRRFLRTLAEGKGKDPVSLAKALGNYLSGGSLREGEKEPEVTQGSAKGSAKGPEGKKAMAGVEMVFEFEEGASSADDALNIAPFVFGSASESVARAQKERVRKRRTQKGKKGGAEEGEKRSSIRVLRSPGRSMQLAFWAEGKHFAVQLQNGGKEEAGPPLTSCALLEDLTGRKWTLPQNVSSALVTVSSDGGARDGSETYLWEPENARAGRAESVRKVSAEEAEALKGAGDMSSEGQELGSGTGEGAVESEDAASGGRKQPADDEMIEGSAAQKPEKESVGCSDDVAAVAGAFKRSGVEMLQQGVPVSADGEEAGAGKDGRGAQELGRGEEPSVQVEGKNGEALQLGVEGKEAEASWNSEGKETAGAERRGLIGSDEISLLQVTSSSEETGAVPGAELTDGGTGSLRKEFERSDSATAGRLGAISGVMSTLAGSAHQSSSESDVKGVAPEAVEDPLRMSEPAQSTIQSEEDVGEPAEPDEFAVLLGMLKGEGPAAGKSSLLESGASEKLQSKGPLIGEIEKMEKLAEKTLPVPLTEEVVVVAPVFANPMGSALLVEESPGVGGSADVESGGADVAKRDAEKTELGRSVPGGLSGAAESGLDPLEPSREREQTHPGAGVVEVQEGRSELPTGGGEGEKGELGQAAADLPEPVSKEANGGEGITADVLNEGTGEVNGVPETAVETLVEESGKVSGGAETAAKSEEAESGETSRGSETAANVSAVESEEANRGVESTAVILQQGPEEGKRRGGTGSEILEGEPGETTGGPGTAAEVVTPEGEAAESAANRTEAEPEQARAASDTFSDVPDFVSEPDDEAWFDATDEECDEPSPRVAKGRAELSPETDGAEGRTFERGAAGKEAERGEVVKEEVEDTEVGEAQNATGDEVVESANGVASVEVPKAQPDGGMEQKAEPGEVEQNEAEGKTVGLEETAREADDAAKEKVGKDAEKRVEAPKDAEREVEGDERLSAAPLSDLAKAAGSVGGSKATGERKTESEGREGATKEEGETRRAAKGSEVSGGTSEKMVAVPLRGNDETAATGAQDGEGLDGEAGRAADTWAVGASKGVQNGGPDERGGADSDVPDFVSDEESEPEEKPEYAEATSGLPADPKANGTEERTLPAAPKLSRKADALPSAELTAVILPLPRSSSAGILPLPRSASPGVLPRPSSAAGVLERPSPPAIPVPPAPPVPDDLPDFVSSGSEAESSEEENGDTTADTRGLSGRLSRMPAPAVGLLKSLPEKRVKEPIPPGLERPGRTGTVRTGERREQVRFAAEVTSPLEQLRQGTYQPPRVRTSFVAQTLENPASPPLSPPPGPEPPASELEEGDFKPGDDDVSDADSEGWVTLGSEHGGGHDWRLARDLYGTFPYEAGYRSLATSAESSLSPPKRPLRLSQQAAGVAGGGGSAGLERAQAPVGARLGSVQQQKIGPGLNQANINDGCWIDVVPRKKKAQPPLRPGQDVRIMEAQYFSEALPAAPRAHARKKVRGGRKVPHRQAELRHARLMSGAAQLPLPPGIQPHAPRPAALLHPNLGLAAAFPPLPPHPKRAQARPQPPLNSQNPARTKANTGRQYVPANTTWADIPDPSDSATDTGTPLVGRPTHSPLATEEPLGRRRAIPDPKYQFPTERLALQAGLPNEITRQEPPSRVAPRQYAPSLHGPSAKARPAALGGFLGGHVSDSGRAEQPRATRQTAQYFSDVEGAGVDPRVVELICSAADVRALRSQERAAAPSQLIAHPQVPPVGRPPRSPQKQRTDAAQIGRRANEPVMVRAESIISDEGAGRPQKAAKRRQAEEEADDAYCCICFENPKNAALSPCGHLLCVECAGVMHKTRKTCPVCSKKIESVLKLFDSAIRLPAHLR</sequence>
<feature type="region of interest" description="Disordered" evidence="5">
    <location>
        <begin position="4349"/>
        <end position="4375"/>
    </location>
</feature>
<dbReference type="OMA" id="ATRNSEW"/>
<reference evidence="7 8" key="1">
    <citation type="journal article" date="2014" name="Nat. Commun.">
        <title>Klebsormidium flaccidum genome reveals primary factors for plant terrestrial adaptation.</title>
        <authorList>
            <person name="Hori K."/>
            <person name="Maruyama F."/>
            <person name="Fujisawa T."/>
            <person name="Togashi T."/>
            <person name="Yamamoto N."/>
            <person name="Seo M."/>
            <person name="Sato S."/>
            <person name="Yamada T."/>
            <person name="Mori H."/>
            <person name="Tajima N."/>
            <person name="Moriyama T."/>
            <person name="Ikeuchi M."/>
            <person name="Watanabe M."/>
            <person name="Wada H."/>
            <person name="Kobayashi K."/>
            <person name="Saito M."/>
            <person name="Masuda T."/>
            <person name="Sasaki-Sekimoto Y."/>
            <person name="Mashiguchi K."/>
            <person name="Awai K."/>
            <person name="Shimojima M."/>
            <person name="Masuda S."/>
            <person name="Iwai M."/>
            <person name="Nobusawa T."/>
            <person name="Narise T."/>
            <person name="Kondo S."/>
            <person name="Saito H."/>
            <person name="Sato R."/>
            <person name="Murakawa M."/>
            <person name="Ihara Y."/>
            <person name="Oshima-Yamada Y."/>
            <person name="Ohtaka K."/>
            <person name="Satoh M."/>
            <person name="Sonobe K."/>
            <person name="Ishii M."/>
            <person name="Ohtani R."/>
            <person name="Kanamori-Sato M."/>
            <person name="Honoki R."/>
            <person name="Miyazaki D."/>
            <person name="Mochizuki H."/>
            <person name="Umetsu J."/>
            <person name="Higashi K."/>
            <person name="Shibata D."/>
            <person name="Kamiya Y."/>
            <person name="Sato N."/>
            <person name="Nakamura Y."/>
            <person name="Tabata S."/>
            <person name="Ida S."/>
            <person name="Kurokawa K."/>
            <person name="Ohta H."/>
        </authorList>
    </citation>
    <scope>NUCLEOTIDE SEQUENCE [LARGE SCALE GENOMIC DNA]</scope>
    <source>
        <strain evidence="7 8">NIES-2285</strain>
    </source>
</reference>
<feature type="region of interest" description="Disordered" evidence="5">
    <location>
        <begin position="3859"/>
        <end position="4070"/>
    </location>
</feature>
<keyword evidence="1" id="KW-0479">Metal-binding</keyword>
<feature type="compositionally biased region" description="Basic residues" evidence="5">
    <location>
        <begin position="2458"/>
        <end position="2469"/>
    </location>
</feature>
<feature type="compositionally biased region" description="Acidic residues" evidence="5">
    <location>
        <begin position="3524"/>
        <end position="3541"/>
    </location>
</feature>
<proteinExistence type="predicted"/>
<dbReference type="SUPFAM" id="SSF57850">
    <property type="entry name" value="RING/U-box"/>
    <property type="match status" value="1"/>
</dbReference>
<feature type="compositionally biased region" description="Polar residues" evidence="5">
    <location>
        <begin position="4269"/>
        <end position="4292"/>
    </location>
</feature>
<keyword evidence="8" id="KW-1185">Reference proteome</keyword>
<feature type="compositionally biased region" description="Polar residues" evidence="5">
    <location>
        <begin position="3145"/>
        <end position="3155"/>
    </location>
</feature>
<feature type="compositionally biased region" description="Pro residues" evidence="5">
    <location>
        <begin position="4020"/>
        <end position="4033"/>
    </location>
</feature>
<feature type="region of interest" description="Disordered" evidence="5">
    <location>
        <begin position="1520"/>
        <end position="1603"/>
    </location>
</feature>
<feature type="region of interest" description="Disordered" evidence="5">
    <location>
        <begin position="116"/>
        <end position="162"/>
    </location>
</feature>
<feature type="compositionally biased region" description="Basic and acidic residues" evidence="5">
    <location>
        <begin position="2919"/>
        <end position="2934"/>
    </location>
</feature>
<evidence type="ECO:0000256" key="1">
    <source>
        <dbReference type="ARBA" id="ARBA00022723"/>
    </source>
</evidence>
<dbReference type="InterPro" id="IPR013083">
    <property type="entry name" value="Znf_RING/FYVE/PHD"/>
</dbReference>
<dbReference type="STRING" id="105231.A0A1Y1HX12"/>
<accession>A0A1Y1HX12</accession>